<evidence type="ECO:0000259" key="1">
    <source>
        <dbReference type="Pfam" id="PF03358"/>
    </source>
</evidence>
<dbReference type="EMBL" id="BMTD01000007">
    <property type="protein sequence ID" value="GGU97851.1"/>
    <property type="molecule type" value="Genomic_DNA"/>
</dbReference>
<keyword evidence="3" id="KW-1185">Reference proteome</keyword>
<dbReference type="InterPro" id="IPR050712">
    <property type="entry name" value="NAD(P)H-dep_reductase"/>
</dbReference>
<reference evidence="2" key="2">
    <citation type="submission" date="2020-09" db="EMBL/GenBank/DDBJ databases">
        <authorList>
            <person name="Sun Q."/>
            <person name="Ohkuma M."/>
        </authorList>
    </citation>
    <scope>NUCLEOTIDE SEQUENCE</scope>
    <source>
        <strain evidence="2">JCM 4369</strain>
    </source>
</reference>
<dbReference type="GO" id="GO:0005829">
    <property type="term" value="C:cytosol"/>
    <property type="evidence" value="ECO:0007669"/>
    <property type="project" value="TreeGrafter"/>
</dbReference>
<dbReference type="PANTHER" id="PTHR30543:SF21">
    <property type="entry name" value="NAD(P)H-DEPENDENT FMN REDUCTASE LOT6"/>
    <property type="match status" value="1"/>
</dbReference>
<dbReference type="GO" id="GO:0016491">
    <property type="term" value="F:oxidoreductase activity"/>
    <property type="evidence" value="ECO:0007669"/>
    <property type="project" value="InterPro"/>
</dbReference>
<evidence type="ECO:0000313" key="3">
    <source>
        <dbReference type="Proteomes" id="UP000618795"/>
    </source>
</evidence>
<dbReference type="Gene3D" id="3.40.50.360">
    <property type="match status" value="1"/>
</dbReference>
<comment type="caution">
    <text evidence="2">The sequence shown here is derived from an EMBL/GenBank/DDBJ whole genome shotgun (WGS) entry which is preliminary data.</text>
</comment>
<reference evidence="2" key="1">
    <citation type="journal article" date="2014" name="Int. J. Syst. Evol. Microbiol.">
        <title>Complete genome sequence of Corynebacterium casei LMG S-19264T (=DSM 44701T), isolated from a smear-ripened cheese.</title>
        <authorList>
            <consortium name="US DOE Joint Genome Institute (JGI-PGF)"/>
            <person name="Walter F."/>
            <person name="Albersmeier A."/>
            <person name="Kalinowski J."/>
            <person name="Ruckert C."/>
        </authorList>
    </citation>
    <scope>NUCLEOTIDE SEQUENCE</scope>
    <source>
        <strain evidence="2">JCM 4369</strain>
    </source>
</reference>
<dbReference type="SUPFAM" id="SSF52218">
    <property type="entry name" value="Flavoproteins"/>
    <property type="match status" value="1"/>
</dbReference>
<dbReference type="PANTHER" id="PTHR30543">
    <property type="entry name" value="CHROMATE REDUCTASE"/>
    <property type="match status" value="1"/>
</dbReference>
<proteinExistence type="predicted"/>
<sequence>MTRIGVIIGSTRPGRKGDRVAAWVRDTAAGHAGGTADFELVDVKDYALPLLDEAVPARMAPGGRPHTRRWAERIGSYDAFVVVTPEYNAAPPAALTNAIDYLYAEWGGKPVGYVGYGVFGAVMAVQKLRAQAGVLRMADIGPQVALTLREDFENFAEFRPRELHVSEVHGLVDELLAWARALAPLRARSRATAGSHPR</sequence>
<dbReference type="RefSeq" id="WP_191874607.1">
    <property type="nucleotide sequence ID" value="NZ_BMTD01000007.1"/>
</dbReference>
<name>A0A918IC07_9ACTN</name>
<protein>
    <submittedName>
        <fullName evidence="2">FMN reductase</fullName>
    </submittedName>
</protein>
<dbReference type="InterPro" id="IPR029039">
    <property type="entry name" value="Flavoprotein-like_sf"/>
</dbReference>
<dbReference type="Proteomes" id="UP000618795">
    <property type="component" value="Unassembled WGS sequence"/>
</dbReference>
<evidence type="ECO:0000313" key="2">
    <source>
        <dbReference type="EMBL" id="GGU97851.1"/>
    </source>
</evidence>
<feature type="domain" description="NADPH-dependent FMN reductase-like" evidence="1">
    <location>
        <begin position="2"/>
        <end position="147"/>
    </location>
</feature>
<dbReference type="Pfam" id="PF03358">
    <property type="entry name" value="FMN_red"/>
    <property type="match status" value="1"/>
</dbReference>
<dbReference type="GO" id="GO:0010181">
    <property type="term" value="F:FMN binding"/>
    <property type="evidence" value="ECO:0007669"/>
    <property type="project" value="TreeGrafter"/>
</dbReference>
<dbReference type="InterPro" id="IPR005025">
    <property type="entry name" value="FMN_Rdtase-like_dom"/>
</dbReference>
<organism evidence="2 3">
    <name type="scientific">Streptomyces filipinensis</name>
    <dbReference type="NCBI Taxonomy" id="66887"/>
    <lineage>
        <taxon>Bacteria</taxon>
        <taxon>Bacillati</taxon>
        <taxon>Actinomycetota</taxon>
        <taxon>Actinomycetes</taxon>
        <taxon>Kitasatosporales</taxon>
        <taxon>Streptomycetaceae</taxon>
        <taxon>Streptomyces</taxon>
    </lineage>
</organism>
<dbReference type="AlphaFoldDB" id="A0A918IC07"/>
<gene>
    <name evidence="2" type="ORF">GCM10010260_37330</name>
</gene>
<accession>A0A918IC07</accession>